<dbReference type="PRINTS" id="PR00838">
    <property type="entry name" value="V5ALLERGEN"/>
</dbReference>
<feature type="chain" id="PRO_5035886022" description="SCP domain-containing protein" evidence="1">
    <location>
        <begin position="22"/>
        <end position="222"/>
    </location>
</feature>
<dbReference type="AlphaFoldDB" id="A0A8S1HHK9"/>
<proteinExistence type="predicted"/>
<dbReference type="InterPro" id="IPR014044">
    <property type="entry name" value="CAP_dom"/>
</dbReference>
<evidence type="ECO:0000256" key="1">
    <source>
        <dbReference type="SAM" id="SignalP"/>
    </source>
</evidence>
<dbReference type="PRINTS" id="PR00837">
    <property type="entry name" value="V5TPXLIKE"/>
</dbReference>
<feature type="signal peptide" evidence="1">
    <location>
        <begin position="1"/>
        <end position="21"/>
    </location>
</feature>
<sequence length="222" mass="24378">MWQPNGCIFVGIVCSIALCAAAGFTHEGHRSFLRVHNKLRSDVAMGRYVAKGGVKKPPATNMKMLLWNSSLADSAQKYAETCPKEHSEIDNIGESLFWIGGEKLSEDYNQYAKMASDVWKEEFQKFDWSTNNLTATLFKSGVGHATQMVWADTDRIGCGAKLCGRKSPKIAVVCHYYPAGNTLSRLIYDEGKTCSSCPTGTTCNQHLGLCAPPGGFRRVVRG</sequence>
<protein>
    <recommendedName>
        <fullName evidence="2">SCP domain-containing protein</fullName>
    </recommendedName>
</protein>
<comment type="caution">
    <text evidence="3">The sequence shown here is derived from an EMBL/GenBank/DDBJ whole genome shotgun (WGS) entry which is preliminary data.</text>
</comment>
<dbReference type="Proteomes" id="UP000835052">
    <property type="component" value="Unassembled WGS sequence"/>
</dbReference>
<dbReference type="Pfam" id="PF00188">
    <property type="entry name" value="CAP"/>
    <property type="match status" value="1"/>
</dbReference>
<dbReference type="CDD" id="cd05380">
    <property type="entry name" value="CAP_euk"/>
    <property type="match status" value="1"/>
</dbReference>
<gene>
    <name evidence="3" type="ORF">CAUJ_LOCUS12055</name>
</gene>
<dbReference type="PANTHER" id="PTHR10334">
    <property type="entry name" value="CYSTEINE-RICH SECRETORY PROTEIN-RELATED"/>
    <property type="match status" value="1"/>
</dbReference>
<feature type="domain" description="SCP" evidence="2">
    <location>
        <begin position="27"/>
        <end position="184"/>
    </location>
</feature>
<dbReference type="InterPro" id="IPR002413">
    <property type="entry name" value="V5_allergen-like"/>
</dbReference>
<evidence type="ECO:0000259" key="2">
    <source>
        <dbReference type="SMART" id="SM00198"/>
    </source>
</evidence>
<evidence type="ECO:0000313" key="4">
    <source>
        <dbReference type="Proteomes" id="UP000835052"/>
    </source>
</evidence>
<reference evidence="3" key="1">
    <citation type="submission" date="2020-10" db="EMBL/GenBank/DDBJ databases">
        <authorList>
            <person name="Kikuchi T."/>
        </authorList>
    </citation>
    <scope>NUCLEOTIDE SEQUENCE</scope>
    <source>
        <strain evidence="3">NKZ352</strain>
    </source>
</reference>
<organism evidence="3 4">
    <name type="scientific">Caenorhabditis auriculariae</name>
    <dbReference type="NCBI Taxonomy" id="2777116"/>
    <lineage>
        <taxon>Eukaryota</taxon>
        <taxon>Metazoa</taxon>
        <taxon>Ecdysozoa</taxon>
        <taxon>Nematoda</taxon>
        <taxon>Chromadorea</taxon>
        <taxon>Rhabditida</taxon>
        <taxon>Rhabditina</taxon>
        <taxon>Rhabditomorpha</taxon>
        <taxon>Rhabditoidea</taxon>
        <taxon>Rhabditidae</taxon>
        <taxon>Peloderinae</taxon>
        <taxon>Caenorhabditis</taxon>
    </lineage>
</organism>
<evidence type="ECO:0000313" key="3">
    <source>
        <dbReference type="EMBL" id="CAD6196140.1"/>
    </source>
</evidence>
<dbReference type="OrthoDB" id="5874910at2759"/>
<keyword evidence="4" id="KW-1185">Reference proteome</keyword>
<name>A0A8S1HHK9_9PELO</name>
<dbReference type="SUPFAM" id="SSF55797">
    <property type="entry name" value="PR-1-like"/>
    <property type="match status" value="1"/>
</dbReference>
<dbReference type="SMART" id="SM00198">
    <property type="entry name" value="SCP"/>
    <property type="match status" value="1"/>
</dbReference>
<dbReference type="Gene3D" id="3.40.33.10">
    <property type="entry name" value="CAP"/>
    <property type="match status" value="1"/>
</dbReference>
<dbReference type="FunFam" id="3.40.33.10:FF:000013">
    <property type="entry name" value="SCP-Like extracellular protein"/>
    <property type="match status" value="1"/>
</dbReference>
<accession>A0A8S1HHK9</accession>
<dbReference type="EMBL" id="CAJGYM010000067">
    <property type="protein sequence ID" value="CAD6196140.1"/>
    <property type="molecule type" value="Genomic_DNA"/>
</dbReference>
<dbReference type="InterPro" id="IPR001283">
    <property type="entry name" value="CRISP-related"/>
</dbReference>
<keyword evidence="1" id="KW-0732">Signal</keyword>
<dbReference type="InterPro" id="IPR035940">
    <property type="entry name" value="CAP_sf"/>
</dbReference>